<feature type="transmembrane region" description="Helical" evidence="6">
    <location>
        <begin position="487"/>
        <end position="507"/>
    </location>
</feature>
<feature type="transmembrane region" description="Helical" evidence="6">
    <location>
        <begin position="132"/>
        <end position="148"/>
    </location>
</feature>
<dbReference type="PANTHER" id="PTHR23501">
    <property type="entry name" value="MAJOR FACILITATOR SUPERFAMILY"/>
    <property type="match status" value="1"/>
</dbReference>
<keyword evidence="3 6" id="KW-1133">Transmembrane helix</keyword>
<evidence type="ECO:0000313" key="8">
    <source>
        <dbReference type="Proteomes" id="UP000060699"/>
    </source>
</evidence>
<protein>
    <submittedName>
        <fullName evidence="7">Multidrug resistance protein B</fullName>
    </submittedName>
</protein>
<dbReference type="GO" id="GO:0022857">
    <property type="term" value="F:transmembrane transporter activity"/>
    <property type="evidence" value="ECO:0007669"/>
    <property type="project" value="InterPro"/>
</dbReference>
<proteinExistence type="predicted"/>
<accession>A0A0U2U5N7</accession>
<dbReference type="STRING" id="76731.RD2015_2881"/>
<evidence type="ECO:0000256" key="5">
    <source>
        <dbReference type="SAM" id="MobiDB-lite"/>
    </source>
</evidence>
<name>A0A0U2U5N7_9BURK</name>
<evidence type="ECO:0000256" key="2">
    <source>
        <dbReference type="ARBA" id="ARBA00022692"/>
    </source>
</evidence>
<feature type="transmembrane region" description="Helical" evidence="6">
    <location>
        <begin position="395"/>
        <end position="416"/>
    </location>
</feature>
<dbReference type="SUPFAM" id="SSF103473">
    <property type="entry name" value="MFS general substrate transporter"/>
    <property type="match status" value="1"/>
</dbReference>
<dbReference type="Gene3D" id="1.20.1250.20">
    <property type="entry name" value="MFS general substrate transporter like domains"/>
    <property type="match status" value="1"/>
</dbReference>
<dbReference type="Proteomes" id="UP000060699">
    <property type="component" value="Chromosome"/>
</dbReference>
<dbReference type="RefSeq" id="WP_170156630.1">
    <property type="nucleotide sequence ID" value="NZ_CP013729.1"/>
</dbReference>
<keyword evidence="4 6" id="KW-0472">Membrane</keyword>
<sequence length="555" mass="58465">MTSLEMLRRVGCGVTGAVIGLAQSLGLHLANSNLANIQGALGATAAEASWLTTAYFAAALSSTLLLVKIRLHVGLSRFATVGLCVFLGAAALHLAANSVSSAVMVRAMLGTVSPVMSTLAVLYLIEAFAPRFQVVGLLLGFCFLQLGMPLSRVMSPSLLELGQWHGLFLIDVALALLSLAAIHLIRLPAPPPQASWTRGDFVAFPLYAGGLALLSVAVSQGRLYWWTDTDWIGQCLAASIVLVGLYVLFDLNRAQPLIDLRWLVRPFMIQFVVAVLFFRIVLAEQSVGIVGLMTVLGQSNEQMGTLFSIVTAATFLGFIACIGIAARRGPRVLGLLALVLVISGSLFDATATALTRPEQLYVSQAILSAGLAAFFSGAVLLGFGPVMAEGGKNLVSFLAAFTLAQYLGSLLGSAWVSTTVAQRQTVQYSALAQHIQYGDPQVSTRLAQLAGSVARVVSDPAERTRQGAALLAQQVTRESMVLAYNDLFQRIAAIGVVMFIVLGALTWRAHQKDRRRDQDAAGDPSRAQAGAPAGAPVGAQSSAQVGTPAALRPAP</sequence>
<dbReference type="InterPro" id="IPR011701">
    <property type="entry name" value="MFS"/>
</dbReference>
<feature type="transmembrane region" description="Helical" evidence="6">
    <location>
        <begin position="303"/>
        <end position="325"/>
    </location>
</feature>
<feature type="region of interest" description="Disordered" evidence="5">
    <location>
        <begin position="511"/>
        <end position="555"/>
    </location>
</feature>
<evidence type="ECO:0000256" key="4">
    <source>
        <dbReference type="ARBA" id="ARBA00023136"/>
    </source>
</evidence>
<feature type="compositionally biased region" description="Low complexity" evidence="5">
    <location>
        <begin position="524"/>
        <end position="544"/>
    </location>
</feature>
<dbReference type="EMBL" id="CP013729">
    <property type="protein sequence ID" value="ALV07345.1"/>
    <property type="molecule type" value="Genomic_DNA"/>
</dbReference>
<feature type="transmembrane region" description="Helical" evidence="6">
    <location>
        <begin position="263"/>
        <end position="283"/>
    </location>
</feature>
<feature type="transmembrane region" description="Helical" evidence="6">
    <location>
        <begin position="168"/>
        <end position="189"/>
    </location>
</feature>
<feature type="transmembrane region" description="Helical" evidence="6">
    <location>
        <begin position="201"/>
        <end position="219"/>
    </location>
</feature>
<comment type="subcellular location">
    <subcellularLocation>
        <location evidence="1">Membrane</location>
        <topology evidence="1">Multi-pass membrane protein</topology>
    </subcellularLocation>
</comment>
<dbReference type="Pfam" id="PF07690">
    <property type="entry name" value="MFS_1"/>
    <property type="match status" value="1"/>
</dbReference>
<dbReference type="AlphaFoldDB" id="A0A0U2U5N7"/>
<feature type="transmembrane region" description="Helical" evidence="6">
    <location>
        <begin position="50"/>
        <end position="67"/>
    </location>
</feature>
<gene>
    <name evidence="7" type="ORF">RD2015_2881</name>
</gene>
<keyword evidence="8" id="KW-1185">Reference proteome</keyword>
<feature type="transmembrane region" description="Helical" evidence="6">
    <location>
        <begin position="360"/>
        <end position="383"/>
    </location>
</feature>
<evidence type="ECO:0000256" key="1">
    <source>
        <dbReference type="ARBA" id="ARBA00004141"/>
    </source>
</evidence>
<dbReference type="InterPro" id="IPR036259">
    <property type="entry name" value="MFS_trans_sf"/>
</dbReference>
<feature type="transmembrane region" description="Helical" evidence="6">
    <location>
        <begin position="74"/>
        <end position="96"/>
    </location>
</feature>
<dbReference type="PANTHER" id="PTHR23501:SF51">
    <property type="entry name" value="MULTIDRUG RESISTANCE PROTEIN B"/>
    <property type="match status" value="1"/>
</dbReference>
<evidence type="ECO:0000313" key="7">
    <source>
        <dbReference type="EMBL" id="ALV07345.1"/>
    </source>
</evidence>
<keyword evidence="2 6" id="KW-0812">Transmembrane</keyword>
<dbReference type="KEGG" id="rdp:RD2015_2881"/>
<feature type="transmembrane region" description="Helical" evidence="6">
    <location>
        <begin position="332"/>
        <end position="354"/>
    </location>
</feature>
<evidence type="ECO:0000256" key="3">
    <source>
        <dbReference type="ARBA" id="ARBA00022989"/>
    </source>
</evidence>
<evidence type="ECO:0000256" key="6">
    <source>
        <dbReference type="SAM" id="Phobius"/>
    </source>
</evidence>
<organism evidence="7 8">
    <name type="scientific">Roseateles depolymerans</name>
    <dbReference type="NCBI Taxonomy" id="76731"/>
    <lineage>
        <taxon>Bacteria</taxon>
        <taxon>Pseudomonadati</taxon>
        <taxon>Pseudomonadota</taxon>
        <taxon>Betaproteobacteria</taxon>
        <taxon>Burkholderiales</taxon>
        <taxon>Sphaerotilaceae</taxon>
        <taxon>Roseateles</taxon>
    </lineage>
</organism>
<feature type="transmembrane region" description="Helical" evidence="6">
    <location>
        <begin position="102"/>
        <end position="125"/>
    </location>
</feature>
<feature type="transmembrane region" description="Helical" evidence="6">
    <location>
        <begin position="231"/>
        <end position="251"/>
    </location>
</feature>
<reference evidence="7 8" key="1">
    <citation type="submission" date="2015-12" db="EMBL/GenBank/DDBJ databases">
        <title>Complete genome of Roseateles depolymerans KCTC 42856.</title>
        <authorList>
            <person name="Kim K.M."/>
        </authorList>
    </citation>
    <scope>NUCLEOTIDE SEQUENCE [LARGE SCALE GENOMIC DNA]</scope>
    <source>
        <strain evidence="7 8">KCTC 42856</strain>
    </source>
</reference>
<dbReference type="GO" id="GO:0005886">
    <property type="term" value="C:plasma membrane"/>
    <property type="evidence" value="ECO:0007669"/>
    <property type="project" value="TreeGrafter"/>
</dbReference>